<dbReference type="EMBL" id="CP107246">
    <property type="protein sequence ID" value="WIM04652.1"/>
    <property type="molecule type" value="Genomic_DNA"/>
</dbReference>
<dbReference type="Proteomes" id="UP001234916">
    <property type="component" value="Chromosome"/>
</dbReference>
<evidence type="ECO:0000259" key="1">
    <source>
        <dbReference type="PROSITE" id="PS51833"/>
    </source>
</evidence>
<protein>
    <submittedName>
        <fullName evidence="2">HDOD domain-containing protein</fullName>
    </submittedName>
</protein>
<feature type="domain" description="HDOD" evidence="1">
    <location>
        <begin position="175"/>
        <end position="361"/>
    </location>
</feature>
<dbReference type="InterPro" id="IPR052340">
    <property type="entry name" value="RNase_Y/CdgJ"/>
</dbReference>
<gene>
    <name evidence="2" type="ORF">OHM77_08035</name>
</gene>
<dbReference type="InterPro" id="IPR013976">
    <property type="entry name" value="HDOD"/>
</dbReference>
<name>A0AA49FJ38_9PROT</name>
<dbReference type="AlphaFoldDB" id="A0AA49FJ38"/>
<dbReference type="Gene3D" id="1.10.3210.10">
    <property type="entry name" value="Hypothetical protein af1432"/>
    <property type="match status" value="1"/>
</dbReference>
<organism evidence="2">
    <name type="scientific">Candidatus Nitricoxidivorans perseverans</name>
    <dbReference type="NCBI Taxonomy" id="2975601"/>
    <lineage>
        <taxon>Bacteria</taxon>
        <taxon>Pseudomonadati</taxon>
        <taxon>Pseudomonadota</taxon>
        <taxon>Betaproteobacteria</taxon>
        <taxon>Nitrosomonadales</taxon>
        <taxon>Sterolibacteriaceae</taxon>
        <taxon>Candidatus Nitricoxidivorans</taxon>
    </lineage>
</organism>
<dbReference type="PANTHER" id="PTHR33525:SF4">
    <property type="entry name" value="CYCLIC DI-GMP PHOSPHODIESTERASE CDGJ"/>
    <property type="match status" value="1"/>
</dbReference>
<sequence>MSTGAFIRREPVVNRHKAITASRLIVHAALSTEAASALGQVADVWPTANSIFVGLAGGLLDDWLLTWQPPENVMVELPAAAIEVPSTQMLIGRLHAAGIPMCLDGWIPGMTLPAGLQFRFVLADARAHPVVKNAPGLPLAKGLSNHEEFDRAVDGGYAGAAGWFFLNGMPVADKLSPAHAQIVRVLNLVRHNAEIRDVEAALKQDVALSYKLLRYINSAGFGLSCEIQSFRHAVTILGYDKLNKWLSLLLVTASRDPAAPALMQTAIARGRFMELAGQRYFDRAQVDNLFITGAFSLLNVLLGTRLEVVLDQMHLPEAIADALLRREGIYAPFLDLALACENGDMSAFAAKTEALQLTAAQVNHAQVEALAFADSLQFS</sequence>
<dbReference type="Pfam" id="PF08668">
    <property type="entry name" value="HDOD"/>
    <property type="match status" value="1"/>
</dbReference>
<evidence type="ECO:0000313" key="2">
    <source>
        <dbReference type="EMBL" id="WIM04652.1"/>
    </source>
</evidence>
<dbReference type="KEGG" id="npv:OHM77_08035"/>
<dbReference type="SUPFAM" id="SSF109604">
    <property type="entry name" value="HD-domain/PDEase-like"/>
    <property type="match status" value="1"/>
</dbReference>
<reference evidence="2" key="1">
    <citation type="journal article" date="2023" name="Nat. Microbiol.">
        <title>Enrichment and characterization of a nitric oxide-reducing microbial community in a continuous bioreactor.</title>
        <authorList>
            <person name="Garrido-Amador P."/>
            <person name="Stortenbeker N."/>
            <person name="Wessels H.J.C.T."/>
            <person name="Speth D.R."/>
            <person name="Garcia-Heredia I."/>
            <person name="Kartal B."/>
        </authorList>
    </citation>
    <scope>NUCLEOTIDE SEQUENCE</scope>
    <source>
        <strain evidence="2">MAG1</strain>
    </source>
</reference>
<dbReference type="PROSITE" id="PS51833">
    <property type="entry name" value="HDOD"/>
    <property type="match status" value="1"/>
</dbReference>
<dbReference type="PANTHER" id="PTHR33525">
    <property type="match status" value="1"/>
</dbReference>
<accession>A0AA49FJ38</accession>
<proteinExistence type="predicted"/>